<keyword evidence="2" id="KW-0732">Signal</keyword>
<evidence type="ECO:0008006" key="4">
    <source>
        <dbReference type="Google" id="ProtNLM"/>
    </source>
</evidence>
<evidence type="ECO:0000256" key="2">
    <source>
        <dbReference type="SAM" id="SignalP"/>
    </source>
</evidence>
<dbReference type="AlphaFoldDB" id="A0AB39BIK6"/>
<feature type="chain" id="PRO_5044215849" description="Secreted protein" evidence="2">
    <location>
        <begin position="23"/>
        <end position="136"/>
    </location>
</feature>
<protein>
    <recommendedName>
        <fullName evidence="4">Secreted protein</fullName>
    </recommendedName>
</protein>
<dbReference type="RefSeq" id="WP_368498407.1">
    <property type="nucleotide sequence ID" value="NZ_CP162511.1"/>
</dbReference>
<organism evidence="3">
    <name type="scientific">Herbiconiux sp. A18JL235</name>
    <dbReference type="NCBI Taxonomy" id="3152363"/>
    <lineage>
        <taxon>Bacteria</taxon>
        <taxon>Bacillati</taxon>
        <taxon>Actinomycetota</taxon>
        <taxon>Actinomycetes</taxon>
        <taxon>Micrococcales</taxon>
        <taxon>Microbacteriaceae</taxon>
        <taxon>Herbiconiux</taxon>
    </lineage>
</organism>
<feature type="region of interest" description="Disordered" evidence="1">
    <location>
        <begin position="20"/>
        <end position="39"/>
    </location>
</feature>
<gene>
    <name evidence="3" type="ORF">ABFY20_02655</name>
</gene>
<dbReference type="EMBL" id="CP162511">
    <property type="protein sequence ID" value="XDI06018.1"/>
    <property type="molecule type" value="Genomic_DNA"/>
</dbReference>
<accession>A0AB39BIK6</accession>
<proteinExistence type="predicted"/>
<evidence type="ECO:0000313" key="3">
    <source>
        <dbReference type="EMBL" id="XDI06018.1"/>
    </source>
</evidence>
<feature type="signal peptide" evidence="2">
    <location>
        <begin position="1"/>
        <end position="22"/>
    </location>
</feature>
<name>A0AB39BIK6_9MICO</name>
<sequence length="136" mass="14446">MHQVLAMMVATLCALGAGGAGAGSPGDAPWPPAPVDDPDPVVVEVPAGWPEAEKTEAWRWVTVQGDTRACGLRHGLDYRYDAPWPEGSPPAEWQPLFEAPTWPAPVPSLVTACFTRALDLSGRPPDRRGLVKALAT</sequence>
<reference evidence="3" key="1">
    <citation type="submission" date="2024-05" db="EMBL/GenBank/DDBJ databases">
        <title>Herbiconiux sp. A18JL235.</title>
        <authorList>
            <person name="Zhang G."/>
        </authorList>
    </citation>
    <scope>NUCLEOTIDE SEQUENCE</scope>
    <source>
        <strain evidence="3">A18JL235</strain>
    </source>
</reference>
<evidence type="ECO:0000256" key="1">
    <source>
        <dbReference type="SAM" id="MobiDB-lite"/>
    </source>
</evidence>